<dbReference type="PANTHER" id="PTHR43364">
    <property type="entry name" value="NADH-SPECIFIC METHYLGLYOXAL REDUCTASE-RELATED"/>
    <property type="match status" value="1"/>
</dbReference>
<dbReference type="Gene3D" id="3.20.20.100">
    <property type="entry name" value="NADP-dependent oxidoreductase domain"/>
    <property type="match status" value="1"/>
</dbReference>
<evidence type="ECO:0000259" key="1">
    <source>
        <dbReference type="Pfam" id="PF00248"/>
    </source>
</evidence>
<dbReference type="EMBL" id="BAABIV010000001">
    <property type="protein sequence ID" value="GAA4968634.1"/>
    <property type="molecule type" value="Genomic_DNA"/>
</dbReference>
<dbReference type="Proteomes" id="UP001500610">
    <property type="component" value="Unassembled WGS sequence"/>
</dbReference>
<dbReference type="InterPro" id="IPR036812">
    <property type="entry name" value="NAD(P)_OxRdtase_dom_sf"/>
</dbReference>
<keyword evidence="3" id="KW-1185">Reference proteome</keyword>
<protein>
    <submittedName>
        <fullName evidence="2">Aldo/keto reductase</fullName>
    </submittedName>
</protein>
<sequence length="327" mass="35657">MHTQLGRTGLRVSRLALGTVNFGGRVEEPEAHRLLDHAVDRGINLVDTANTYGWRVHKGHTEEVIGRWLGTGSSRRDQIVLATKVGDPMGEGINDHGLSARNIISACEASLRRLNTDRIDLYQMHHIDRTVVWDEVWQAMDLLVTQGKVRYIGSSNFAGWDLVRAQEAAQRRSSLGLVSEQCAYNLVTRYPELEIIPAARAYGLGVLVWSPLHGGLLGGVLDKLRTDSAVKSAQGRAAQSLTEHHEALETYEKVCADHGLDPAVVGMAWTLSRPGVTAAVIGPRTPQHIDGAIEALELPMPDALTARLDELFPPVGRGGPAPDCWLS</sequence>
<dbReference type="Pfam" id="PF00248">
    <property type="entry name" value="Aldo_ket_red"/>
    <property type="match status" value="1"/>
</dbReference>
<dbReference type="RefSeq" id="WP_226030926.1">
    <property type="nucleotide sequence ID" value="NZ_BAABIV010000001.1"/>
</dbReference>
<reference evidence="3" key="1">
    <citation type="journal article" date="2019" name="Int. J. Syst. Evol. Microbiol.">
        <title>The Global Catalogue of Microorganisms (GCM) 10K type strain sequencing project: providing services to taxonomists for standard genome sequencing and annotation.</title>
        <authorList>
            <consortium name="The Broad Institute Genomics Platform"/>
            <consortium name="The Broad Institute Genome Sequencing Center for Infectious Disease"/>
            <person name="Wu L."/>
            <person name="Ma J."/>
        </authorList>
    </citation>
    <scope>NUCLEOTIDE SEQUENCE [LARGE SCALE GENOMIC DNA]</scope>
    <source>
        <strain evidence="3">JCM 17657</strain>
    </source>
</reference>
<gene>
    <name evidence="2" type="ORF">GCM10023257_00030</name>
</gene>
<organism evidence="2 3">
    <name type="scientific">Streptomyces hyderabadensis</name>
    <dbReference type="NCBI Taxonomy" id="598549"/>
    <lineage>
        <taxon>Bacteria</taxon>
        <taxon>Bacillati</taxon>
        <taxon>Actinomycetota</taxon>
        <taxon>Actinomycetes</taxon>
        <taxon>Kitasatosporales</taxon>
        <taxon>Streptomycetaceae</taxon>
        <taxon>Streptomyces</taxon>
    </lineage>
</organism>
<dbReference type="InterPro" id="IPR050523">
    <property type="entry name" value="AKR_Detox_Biosynth"/>
</dbReference>
<comment type="caution">
    <text evidence="2">The sequence shown here is derived from an EMBL/GenBank/DDBJ whole genome shotgun (WGS) entry which is preliminary data.</text>
</comment>
<proteinExistence type="predicted"/>
<feature type="domain" description="NADP-dependent oxidoreductase" evidence="1">
    <location>
        <begin position="14"/>
        <end position="311"/>
    </location>
</feature>
<dbReference type="SUPFAM" id="SSF51430">
    <property type="entry name" value="NAD(P)-linked oxidoreductase"/>
    <property type="match status" value="1"/>
</dbReference>
<dbReference type="InterPro" id="IPR023210">
    <property type="entry name" value="NADP_OxRdtase_dom"/>
</dbReference>
<accession>A0ABP9HDX9</accession>
<evidence type="ECO:0000313" key="3">
    <source>
        <dbReference type="Proteomes" id="UP001500610"/>
    </source>
</evidence>
<dbReference type="PANTHER" id="PTHR43364:SF5">
    <property type="entry name" value="REDUCTASE"/>
    <property type="match status" value="1"/>
</dbReference>
<evidence type="ECO:0000313" key="2">
    <source>
        <dbReference type="EMBL" id="GAA4968634.1"/>
    </source>
</evidence>
<name>A0ABP9HDX9_9ACTN</name>